<dbReference type="AlphaFoldDB" id="A0A9P6TCU0"/>
<organism evidence="3 4">
    <name type="scientific">Cronartium quercuum f. sp. fusiforme G11</name>
    <dbReference type="NCBI Taxonomy" id="708437"/>
    <lineage>
        <taxon>Eukaryota</taxon>
        <taxon>Fungi</taxon>
        <taxon>Dikarya</taxon>
        <taxon>Basidiomycota</taxon>
        <taxon>Pucciniomycotina</taxon>
        <taxon>Pucciniomycetes</taxon>
        <taxon>Pucciniales</taxon>
        <taxon>Coleosporiaceae</taxon>
        <taxon>Cronartium</taxon>
    </lineage>
</organism>
<keyword evidence="4" id="KW-1185">Reference proteome</keyword>
<feature type="transmembrane region" description="Helical" evidence="2">
    <location>
        <begin position="98"/>
        <end position="119"/>
    </location>
</feature>
<dbReference type="EMBL" id="MU167268">
    <property type="protein sequence ID" value="KAG0145973.1"/>
    <property type="molecule type" value="Genomic_DNA"/>
</dbReference>
<keyword evidence="2" id="KW-1133">Transmembrane helix</keyword>
<proteinExistence type="predicted"/>
<dbReference type="Proteomes" id="UP000886653">
    <property type="component" value="Unassembled WGS sequence"/>
</dbReference>
<keyword evidence="2" id="KW-0812">Transmembrane</keyword>
<sequence>MSAAELRDPERDRDILVTPLSTTPSTGNAVNADLHLFCPAEAPASRWLKFDFLGLGQKQSSSVKAEPIQRTWIGQVTTSTLIVTLDVYVIGTRTQRRLIVTHVLPCMVCIVIAFGVTAARPESSTSPHIETVCAKDWEKLIKTRSSRSPDHLRASNKMTHHAKDLMLYCVPTPTTGTIQPRNRSINLCSDWFDAQISRQKHALGHRRKFQLKRQSEQSPNQTVDERKKNAPGFHQTISLSKLSSSFFMPSTLTLIRNVLYTSLIVLYESPAFSSPHPDPLITTRHLFKRGLANLERVATTDVSAMPELVEESSFPEPGSRIRSLLHCRETSQLKYRSDTSGLSPENMFMESWKARGLSVQDMLEHLKAAGLEYNWKVSPLKFEARRSKEAASQSALKLDEKGKKRWDWIARHAKKYTDTPDEVSEGKWEGFDREKDFMMGFLSSSDLQILRRNINYMLSRAWEPKEFEHVRGSEKWVIKRYAKQWKEKGFNFMDMKLLGVALGIQNDGVKPFSATNYDLLELRPRDEKMKKMISWYRNANMASLSSEDQAILDFNLAYVDSKPWWGEEEMQFWRDSKMPYEVLAKVGTLLELGSEKVIKESDSEKVREGIWNILVDFASKVDIEEPLENLKNVGQDQKVGQGQIIQQLYLTSQLGGFKEAKLKNNLKAVTLEDNPIWTTIKLETLDKGEKDVIARLIQVDLLLNGIHPSRAREFGKALRSNSLIRLITGGERAQLEVVELLPEGFGRRLDREILYPALKRWFQTRLKIKENRFQVALWKYSFALRLSRAYNSLSRFGIMIRRA</sequence>
<name>A0A9P6TCU0_9BASI</name>
<evidence type="ECO:0000256" key="2">
    <source>
        <dbReference type="SAM" id="Phobius"/>
    </source>
</evidence>
<evidence type="ECO:0000256" key="1">
    <source>
        <dbReference type="SAM" id="MobiDB-lite"/>
    </source>
</evidence>
<reference evidence="3" key="1">
    <citation type="submission" date="2013-11" db="EMBL/GenBank/DDBJ databases">
        <title>Genome sequence of the fusiform rust pathogen reveals effectors for host alternation and coevolution with pine.</title>
        <authorList>
            <consortium name="DOE Joint Genome Institute"/>
            <person name="Smith K."/>
            <person name="Pendleton A."/>
            <person name="Kubisiak T."/>
            <person name="Anderson C."/>
            <person name="Salamov A."/>
            <person name="Aerts A."/>
            <person name="Riley R."/>
            <person name="Clum A."/>
            <person name="Lindquist E."/>
            <person name="Ence D."/>
            <person name="Campbell M."/>
            <person name="Kronenberg Z."/>
            <person name="Feau N."/>
            <person name="Dhillon B."/>
            <person name="Hamelin R."/>
            <person name="Burleigh J."/>
            <person name="Smith J."/>
            <person name="Yandell M."/>
            <person name="Nelson C."/>
            <person name="Grigoriev I."/>
            <person name="Davis J."/>
        </authorList>
    </citation>
    <scope>NUCLEOTIDE SEQUENCE</scope>
    <source>
        <strain evidence="3">G11</strain>
    </source>
</reference>
<accession>A0A9P6TCU0</accession>
<comment type="caution">
    <text evidence="3">The sequence shown here is derived from an EMBL/GenBank/DDBJ whole genome shotgun (WGS) entry which is preliminary data.</text>
</comment>
<evidence type="ECO:0000313" key="4">
    <source>
        <dbReference type="Proteomes" id="UP000886653"/>
    </source>
</evidence>
<evidence type="ECO:0000313" key="3">
    <source>
        <dbReference type="EMBL" id="KAG0145973.1"/>
    </source>
</evidence>
<keyword evidence="2" id="KW-0472">Membrane</keyword>
<feature type="region of interest" description="Disordered" evidence="1">
    <location>
        <begin position="203"/>
        <end position="230"/>
    </location>
</feature>
<gene>
    <name evidence="3" type="ORF">CROQUDRAFT_107499</name>
</gene>
<protein>
    <submittedName>
        <fullName evidence="3">Uncharacterized protein</fullName>
    </submittedName>
</protein>